<sequence length="235" mass="25332">MFPERHSSANNTPLLGGTPNQSVDNNLGGLAPRDGFLEKQTPSKGRKRWLILAIVLGIAIIVFLAIFLPVYFVVIRKSPGSQSPASGGSSDASGTTDAPAPSGTAVPTTTTGGDGSIITLENGTTFIYRNSFGGFWIHDPEDPFNNNARPNDYTPPLNTSWRWGVDRVYGVNLGGWLVLEPFISPEIFQRYPGVEDEFSLAQAMTADTANGGLRQIEEHYQTFITEVDIAEIAGS</sequence>
<dbReference type="GO" id="GO:0009251">
    <property type="term" value="P:glucan catabolic process"/>
    <property type="evidence" value="ECO:0007669"/>
    <property type="project" value="TreeGrafter"/>
</dbReference>
<feature type="compositionally biased region" description="Low complexity" evidence="8">
    <location>
        <begin position="82"/>
        <end position="97"/>
    </location>
</feature>
<dbReference type="GO" id="GO:0071555">
    <property type="term" value="P:cell wall organization"/>
    <property type="evidence" value="ECO:0007669"/>
    <property type="project" value="UniProtKB-KW"/>
</dbReference>
<feature type="transmembrane region" description="Helical" evidence="9">
    <location>
        <begin position="49"/>
        <end position="74"/>
    </location>
</feature>
<evidence type="ECO:0000313" key="11">
    <source>
        <dbReference type="EMBL" id="KAJ2935246.1"/>
    </source>
</evidence>
<dbReference type="GO" id="GO:0009986">
    <property type="term" value="C:cell surface"/>
    <property type="evidence" value="ECO:0007669"/>
    <property type="project" value="TreeGrafter"/>
</dbReference>
<comment type="caution">
    <text evidence="11">The sequence shown here is derived from an EMBL/GenBank/DDBJ whole genome shotgun (WGS) entry which is preliminary data.</text>
</comment>
<evidence type="ECO:0000256" key="7">
    <source>
        <dbReference type="ARBA" id="ARBA00038929"/>
    </source>
</evidence>
<keyword evidence="12" id="KW-1185">Reference proteome</keyword>
<feature type="region of interest" description="Disordered" evidence="8">
    <location>
        <begin position="82"/>
        <end position="115"/>
    </location>
</feature>
<evidence type="ECO:0000256" key="2">
    <source>
        <dbReference type="ARBA" id="ARBA00022801"/>
    </source>
</evidence>
<dbReference type="EMBL" id="JANBPK010000986">
    <property type="protein sequence ID" value="KAJ2927477.1"/>
    <property type="molecule type" value="Genomic_DNA"/>
</dbReference>
<dbReference type="EC" id="3.2.1.58" evidence="7"/>
<keyword evidence="2" id="KW-0378">Hydrolase</keyword>
<evidence type="ECO:0000256" key="4">
    <source>
        <dbReference type="ARBA" id="ARBA00023295"/>
    </source>
</evidence>
<evidence type="ECO:0000256" key="6">
    <source>
        <dbReference type="ARBA" id="ARBA00036824"/>
    </source>
</evidence>
<dbReference type="GO" id="GO:0004338">
    <property type="term" value="F:glucan exo-1,3-beta-glucosidase activity"/>
    <property type="evidence" value="ECO:0007669"/>
    <property type="project" value="UniProtKB-EC"/>
</dbReference>
<organism evidence="11 12">
    <name type="scientific">Candolleomyces eurysporus</name>
    <dbReference type="NCBI Taxonomy" id="2828524"/>
    <lineage>
        <taxon>Eukaryota</taxon>
        <taxon>Fungi</taxon>
        <taxon>Dikarya</taxon>
        <taxon>Basidiomycota</taxon>
        <taxon>Agaricomycotina</taxon>
        <taxon>Agaricomycetes</taxon>
        <taxon>Agaricomycetidae</taxon>
        <taxon>Agaricales</taxon>
        <taxon>Agaricineae</taxon>
        <taxon>Psathyrellaceae</taxon>
        <taxon>Candolleomyces</taxon>
    </lineage>
</organism>
<keyword evidence="5" id="KW-0961">Cell wall biogenesis/degradation</keyword>
<evidence type="ECO:0000256" key="8">
    <source>
        <dbReference type="SAM" id="MobiDB-lite"/>
    </source>
</evidence>
<dbReference type="GO" id="GO:0005576">
    <property type="term" value="C:extracellular region"/>
    <property type="evidence" value="ECO:0007669"/>
    <property type="project" value="TreeGrafter"/>
</dbReference>
<gene>
    <name evidence="11" type="ORF">H1R20_g1848</name>
    <name evidence="10" type="ORF">H1R20_g9615</name>
</gene>
<accession>A0A9W8JGB5</accession>
<dbReference type="Proteomes" id="UP001140091">
    <property type="component" value="Unassembled WGS sequence"/>
</dbReference>
<evidence type="ECO:0000256" key="9">
    <source>
        <dbReference type="SAM" id="Phobius"/>
    </source>
</evidence>
<keyword evidence="9" id="KW-0472">Membrane</keyword>
<proteinExistence type="inferred from homology"/>
<name>A0A9W8JGB5_9AGAR</name>
<dbReference type="InterPro" id="IPR017853">
    <property type="entry name" value="GH"/>
</dbReference>
<evidence type="ECO:0000256" key="5">
    <source>
        <dbReference type="ARBA" id="ARBA00023316"/>
    </source>
</evidence>
<reference evidence="11" key="1">
    <citation type="submission" date="2022-06" db="EMBL/GenBank/DDBJ databases">
        <title>Genome Sequence of Candolleomyces eurysporus.</title>
        <authorList>
            <person name="Buettner E."/>
        </authorList>
    </citation>
    <scope>NUCLEOTIDE SEQUENCE</scope>
    <source>
        <strain evidence="11">VTCC 930004</strain>
    </source>
</reference>
<evidence type="ECO:0000256" key="1">
    <source>
        <dbReference type="ARBA" id="ARBA00005641"/>
    </source>
</evidence>
<evidence type="ECO:0000313" key="10">
    <source>
        <dbReference type="EMBL" id="KAJ2927477.1"/>
    </source>
</evidence>
<evidence type="ECO:0000256" key="3">
    <source>
        <dbReference type="ARBA" id="ARBA00023180"/>
    </source>
</evidence>
<keyword evidence="3" id="KW-0325">Glycoprotein</keyword>
<comment type="catalytic activity">
    <reaction evidence="6">
        <text>Successive hydrolysis of beta-D-glucose units from the non-reducing ends of (1-&gt;3)-beta-D-glucans, releasing alpha-glucose.</text>
        <dbReference type="EC" id="3.2.1.58"/>
    </reaction>
</comment>
<dbReference type="EMBL" id="JANBPK010000672">
    <property type="protein sequence ID" value="KAJ2935246.1"/>
    <property type="molecule type" value="Genomic_DNA"/>
</dbReference>
<feature type="region of interest" description="Disordered" evidence="8">
    <location>
        <begin position="1"/>
        <end position="29"/>
    </location>
</feature>
<dbReference type="AlphaFoldDB" id="A0A9W8JGB5"/>
<feature type="compositionally biased region" description="Polar residues" evidence="8">
    <location>
        <begin position="8"/>
        <end position="25"/>
    </location>
</feature>
<keyword evidence="4" id="KW-0326">Glycosidase</keyword>
<keyword evidence="9" id="KW-1133">Transmembrane helix</keyword>
<dbReference type="PANTHER" id="PTHR31297:SF34">
    <property type="entry name" value="GLUCAN 1,3-BETA-GLUCOSIDASE 2"/>
    <property type="match status" value="1"/>
</dbReference>
<dbReference type="PANTHER" id="PTHR31297">
    <property type="entry name" value="GLUCAN ENDO-1,6-BETA-GLUCOSIDASE B"/>
    <property type="match status" value="1"/>
</dbReference>
<feature type="non-terminal residue" evidence="11">
    <location>
        <position position="235"/>
    </location>
</feature>
<comment type="similarity">
    <text evidence="1">Belongs to the glycosyl hydrolase 5 (cellulase A) family.</text>
</comment>
<evidence type="ECO:0000313" key="12">
    <source>
        <dbReference type="Proteomes" id="UP001140091"/>
    </source>
</evidence>
<protein>
    <recommendedName>
        <fullName evidence="7">glucan 1,3-beta-glucosidase</fullName>
        <ecNumber evidence="7">3.2.1.58</ecNumber>
    </recommendedName>
</protein>
<dbReference type="Gene3D" id="3.20.20.80">
    <property type="entry name" value="Glycosidases"/>
    <property type="match status" value="1"/>
</dbReference>
<dbReference type="SUPFAM" id="SSF51445">
    <property type="entry name" value="(Trans)glycosidases"/>
    <property type="match status" value="1"/>
</dbReference>
<keyword evidence="9" id="KW-0812">Transmembrane</keyword>
<dbReference type="InterPro" id="IPR050386">
    <property type="entry name" value="Glycosyl_hydrolase_5"/>
</dbReference>
<dbReference type="OrthoDB" id="3049676at2759"/>